<organism evidence="2 3">
    <name type="scientific">Rhizobium terricola</name>
    <dbReference type="NCBI Taxonomy" id="2728849"/>
    <lineage>
        <taxon>Bacteria</taxon>
        <taxon>Pseudomonadati</taxon>
        <taxon>Pseudomonadota</taxon>
        <taxon>Alphaproteobacteria</taxon>
        <taxon>Hyphomicrobiales</taxon>
        <taxon>Rhizobiaceae</taxon>
        <taxon>Rhizobium/Agrobacterium group</taxon>
        <taxon>Rhizobium</taxon>
    </lineage>
</organism>
<evidence type="ECO:0000256" key="1">
    <source>
        <dbReference type="SAM" id="SignalP"/>
    </source>
</evidence>
<dbReference type="EMBL" id="JABBGK010000004">
    <property type="protein sequence ID" value="NML76028.1"/>
    <property type="molecule type" value="Genomic_DNA"/>
</dbReference>
<evidence type="ECO:0008006" key="4">
    <source>
        <dbReference type="Google" id="ProtNLM"/>
    </source>
</evidence>
<sequence>MKAISIAFLGLMLAVPSVASAAEVAAEKQKAIQDMLKTMQCEVDPANIEASGEGFEIDDVFCADGQYDMDLNADLTVAEKRKE</sequence>
<keyword evidence="1" id="KW-0732">Signal</keyword>
<proteinExistence type="predicted"/>
<dbReference type="AlphaFoldDB" id="A0A7Y0AZ04"/>
<reference evidence="2 3" key="1">
    <citation type="submission" date="2020-04" db="EMBL/GenBank/DDBJ databases">
        <title>Rhizobium sp. S-51 isolated from soil.</title>
        <authorList>
            <person name="Dahal R.H."/>
        </authorList>
    </citation>
    <scope>NUCLEOTIDE SEQUENCE [LARGE SCALE GENOMIC DNA]</scope>
    <source>
        <strain evidence="2 3">S-51</strain>
    </source>
</reference>
<comment type="caution">
    <text evidence="2">The sequence shown here is derived from an EMBL/GenBank/DDBJ whole genome shotgun (WGS) entry which is preliminary data.</text>
</comment>
<name>A0A7Y0AZ04_9HYPH</name>
<keyword evidence="3" id="KW-1185">Reference proteome</keyword>
<evidence type="ECO:0000313" key="2">
    <source>
        <dbReference type="EMBL" id="NML76028.1"/>
    </source>
</evidence>
<evidence type="ECO:0000313" key="3">
    <source>
        <dbReference type="Proteomes" id="UP000541470"/>
    </source>
</evidence>
<feature type="chain" id="PRO_5031206806" description="PepSY domain-containing protein" evidence="1">
    <location>
        <begin position="22"/>
        <end position="83"/>
    </location>
</feature>
<accession>A0A7Y0AZ04</accession>
<dbReference type="RefSeq" id="WP_169594222.1">
    <property type="nucleotide sequence ID" value="NZ_JABBGK010000004.1"/>
</dbReference>
<protein>
    <recommendedName>
        <fullName evidence="4">PepSY domain-containing protein</fullName>
    </recommendedName>
</protein>
<dbReference type="Proteomes" id="UP000541470">
    <property type="component" value="Unassembled WGS sequence"/>
</dbReference>
<feature type="signal peptide" evidence="1">
    <location>
        <begin position="1"/>
        <end position="21"/>
    </location>
</feature>
<gene>
    <name evidence="2" type="ORF">HHL25_17995</name>
</gene>